<keyword evidence="2" id="KW-1003">Cell membrane</keyword>
<keyword evidence="12" id="KW-1185">Reference proteome</keyword>
<keyword evidence="5" id="KW-0552">Olfaction</keyword>
<feature type="transmembrane region" description="Helical" evidence="10">
    <location>
        <begin position="74"/>
        <end position="93"/>
    </location>
</feature>
<evidence type="ECO:0000256" key="6">
    <source>
        <dbReference type="ARBA" id="ARBA00022989"/>
    </source>
</evidence>
<accession>E2BAY3</accession>
<evidence type="ECO:0000256" key="10">
    <source>
        <dbReference type="SAM" id="Phobius"/>
    </source>
</evidence>
<evidence type="ECO:0000256" key="9">
    <source>
        <dbReference type="ARBA" id="ARBA00023224"/>
    </source>
</evidence>
<dbReference type="InterPro" id="IPR004117">
    <property type="entry name" value="7tm6_olfct_rcpt"/>
</dbReference>
<reference evidence="11 12" key="1">
    <citation type="journal article" date="2010" name="Science">
        <title>Genomic comparison of the ants Camponotus floridanus and Harpegnathos saltator.</title>
        <authorList>
            <person name="Bonasio R."/>
            <person name="Zhang G."/>
            <person name="Ye C."/>
            <person name="Mutti N.S."/>
            <person name="Fang X."/>
            <person name="Qin N."/>
            <person name="Donahue G."/>
            <person name="Yang P."/>
            <person name="Li Q."/>
            <person name="Li C."/>
            <person name="Zhang P."/>
            <person name="Huang Z."/>
            <person name="Berger S.L."/>
            <person name="Reinberg D."/>
            <person name="Wang J."/>
            <person name="Liebig J."/>
        </authorList>
    </citation>
    <scope>NUCLEOTIDE SEQUENCE [LARGE SCALE GENOMIC DNA]</scope>
    <source>
        <strain evidence="11 12">R22 G/1</strain>
    </source>
</reference>
<evidence type="ECO:0000256" key="5">
    <source>
        <dbReference type="ARBA" id="ARBA00022725"/>
    </source>
</evidence>
<dbReference type="Pfam" id="PF02949">
    <property type="entry name" value="7tm_6"/>
    <property type="match status" value="1"/>
</dbReference>
<dbReference type="GO" id="GO:0005886">
    <property type="term" value="C:plasma membrane"/>
    <property type="evidence" value="ECO:0007669"/>
    <property type="project" value="UniProtKB-SubCell"/>
</dbReference>
<evidence type="ECO:0000313" key="12">
    <source>
        <dbReference type="Proteomes" id="UP000008237"/>
    </source>
</evidence>
<dbReference type="OrthoDB" id="7634903at2759"/>
<keyword evidence="8" id="KW-0675">Receptor</keyword>
<evidence type="ECO:0000256" key="2">
    <source>
        <dbReference type="ARBA" id="ARBA00022475"/>
    </source>
</evidence>
<evidence type="ECO:0000256" key="3">
    <source>
        <dbReference type="ARBA" id="ARBA00022606"/>
    </source>
</evidence>
<evidence type="ECO:0000256" key="4">
    <source>
        <dbReference type="ARBA" id="ARBA00022692"/>
    </source>
</evidence>
<protein>
    <recommendedName>
        <fullName evidence="13">Odorant receptor 13a</fullName>
    </recommendedName>
</protein>
<dbReference type="EMBL" id="GL446896">
    <property type="protein sequence ID" value="EFN87146.1"/>
    <property type="molecule type" value="Genomic_DNA"/>
</dbReference>
<gene>
    <name evidence="11" type="ORF">EAI_01141</name>
</gene>
<evidence type="ECO:0000313" key="11">
    <source>
        <dbReference type="EMBL" id="EFN87146.1"/>
    </source>
</evidence>
<evidence type="ECO:0000256" key="1">
    <source>
        <dbReference type="ARBA" id="ARBA00004651"/>
    </source>
</evidence>
<evidence type="ECO:0008006" key="13">
    <source>
        <dbReference type="Google" id="ProtNLM"/>
    </source>
</evidence>
<dbReference type="PANTHER" id="PTHR21137:SF35">
    <property type="entry name" value="ODORANT RECEPTOR 19A-RELATED"/>
    <property type="match status" value="1"/>
</dbReference>
<keyword evidence="9" id="KW-0807">Transducer</keyword>
<keyword evidence="3" id="KW-0716">Sensory transduction</keyword>
<evidence type="ECO:0000256" key="7">
    <source>
        <dbReference type="ARBA" id="ARBA00023136"/>
    </source>
</evidence>
<organism evidence="12">
    <name type="scientific">Harpegnathos saltator</name>
    <name type="common">Jerdon's jumping ant</name>
    <dbReference type="NCBI Taxonomy" id="610380"/>
    <lineage>
        <taxon>Eukaryota</taxon>
        <taxon>Metazoa</taxon>
        <taxon>Ecdysozoa</taxon>
        <taxon>Arthropoda</taxon>
        <taxon>Hexapoda</taxon>
        <taxon>Insecta</taxon>
        <taxon>Pterygota</taxon>
        <taxon>Neoptera</taxon>
        <taxon>Endopterygota</taxon>
        <taxon>Hymenoptera</taxon>
        <taxon>Apocrita</taxon>
        <taxon>Aculeata</taxon>
        <taxon>Formicoidea</taxon>
        <taxon>Formicidae</taxon>
        <taxon>Ponerinae</taxon>
        <taxon>Ponerini</taxon>
        <taxon>Harpegnathos</taxon>
    </lineage>
</organism>
<sequence length="177" mass="20167">MKEERDVMLRHARIIRAIAMCGMFGAVFAIIVISGFPSLGLQLRQVTNLTDSGKPLPIPSYYLHDVSKSPQYELSFLAQVFAMIACGCFYTAIDHFLGLLVLHVCGQLENLYLRLSRMEKYSNINAALEYNVQDHVRIIRSVEIIDVTFNWMLLILVLYFGVLFCLQAFLIVKVSKK</sequence>
<keyword evidence="6 10" id="KW-1133">Transmembrane helix</keyword>
<dbReference type="Proteomes" id="UP000008237">
    <property type="component" value="Unassembled WGS sequence"/>
</dbReference>
<keyword evidence="4 10" id="KW-0812">Transmembrane</keyword>
<feature type="transmembrane region" description="Helical" evidence="10">
    <location>
        <begin position="14"/>
        <end position="36"/>
    </location>
</feature>
<keyword evidence="7 10" id="KW-0472">Membrane</keyword>
<comment type="subcellular location">
    <subcellularLocation>
        <location evidence="1">Cell membrane</location>
        <topology evidence="1">Multi-pass membrane protein</topology>
    </subcellularLocation>
</comment>
<evidence type="ECO:0000256" key="8">
    <source>
        <dbReference type="ARBA" id="ARBA00023170"/>
    </source>
</evidence>
<proteinExistence type="predicted"/>
<dbReference type="GO" id="GO:0004984">
    <property type="term" value="F:olfactory receptor activity"/>
    <property type="evidence" value="ECO:0007669"/>
    <property type="project" value="InterPro"/>
</dbReference>
<dbReference type="InParanoid" id="E2BAY3"/>
<dbReference type="AlphaFoldDB" id="E2BAY3"/>
<dbReference type="GO" id="GO:0007165">
    <property type="term" value="P:signal transduction"/>
    <property type="evidence" value="ECO:0007669"/>
    <property type="project" value="UniProtKB-KW"/>
</dbReference>
<feature type="transmembrane region" description="Helical" evidence="10">
    <location>
        <begin position="151"/>
        <end position="172"/>
    </location>
</feature>
<dbReference type="GO" id="GO:0005549">
    <property type="term" value="F:odorant binding"/>
    <property type="evidence" value="ECO:0007669"/>
    <property type="project" value="InterPro"/>
</dbReference>
<dbReference type="PANTHER" id="PTHR21137">
    <property type="entry name" value="ODORANT RECEPTOR"/>
    <property type="match status" value="1"/>
</dbReference>
<name>E2BAY3_HARSA</name>